<evidence type="ECO:0000256" key="1">
    <source>
        <dbReference type="ARBA" id="ARBA00007817"/>
    </source>
</evidence>
<evidence type="ECO:0000256" key="2">
    <source>
        <dbReference type="ARBA" id="ARBA00022980"/>
    </source>
</evidence>
<gene>
    <name evidence="6" type="ORF">EHAR0213_LOCUS2225</name>
</gene>
<accession>A0A7S3J318</accession>
<name>A0A7S3J318_9SPIT</name>
<sequence>MVKVQLKKKVKKVKAKTYKFTIECQNTVEDNVISLESFAKYFRENIKNEGKKNNLGEKIAVTTEGYNIVVTAKDKFSKRYLKYLSKRYLKKQELRDYIRVIANGKAAYQLKYFNVNQGAEAAS</sequence>
<evidence type="ECO:0000256" key="4">
    <source>
        <dbReference type="ARBA" id="ARBA00040613"/>
    </source>
</evidence>
<dbReference type="EMBL" id="HBII01004919">
    <property type="protein sequence ID" value="CAE0343318.1"/>
    <property type="molecule type" value="Transcribed_RNA"/>
</dbReference>
<comment type="similarity">
    <text evidence="1">Belongs to the eukaryotic ribosomal protein eL22 family.</text>
</comment>
<dbReference type="Pfam" id="PF01776">
    <property type="entry name" value="Ribosomal_L22e"/>
    <property type="match status" value="1"/>
</dbReference>
<dbReference type="GO" id="GO:0005840">
    <property type="term" value="C:ribosome"/>
    <property type="evidence" value="ECO:0007669"/>
    <property type="project" value="UniProtKB-KW"/>
</dbReference>
<evidence type="ECO:0000256" key="5">
    <source>
        <dbReference type="ARBA" id="ARBA00041214"/>
    </source>
</evidence>
<keyword evidence="3" id="KW-0687">Ribonucleoprotein</keyword>
<dbReference type="GO" id="GO:1990904">
    <property type="term" value="C:ribonucleoprotein complex"/>
    <property type="evidence" value="ECO:0007669"/>
    <property type="project" value="UniProtKB-KW"/>
</dbReference>
<dbReference type="InterPro" id="IPR038526">
    <property type="entry name" value="Ribosomal_eL22_sf"/>
</dbReference>
<dbReference type="AlphaFoldDB" id="A0A7S3J318"/>
<organism evidence="6">
    <name type="scientific">Euplotes harpa</name>
    <dbReference type="NCBI Taxonomy" id="151035"/>
    <lineage>
        <taxon>Eukaryota</taxon>
        <taxon>Sar</taxon>
        <taxon>Alveolata</taxon>
        <taxon>Ciliophora</taxon>
        <taxon>Intramacronucleata</taxon>
        <taxon>Spirotrichea</taxon>
        <taxon>Hypotrichia</taxon>
        <taxon>Euplotida</taxon>
        <taxon>Euplotidae</taxon>
        <taxon>Euplotes</taxon>
    </lineage>
</organism>
<evidence type="ECO:0000313" key="6">
    <source>
        <dbReference type="EMBL" id="CAE0343318.1"/>
    </source>
</evidence>
<reference evidence="6" key="1">
    <citation type="submission" date="2021-01" db="EMBL/GenBank/DDBJ databases">
        <authorList>
            <person name="Corre E."/>
            <person name="Pelletier E."/>
            <person name="Niang G."/>
            <person name="Scheremetjew M."/>
            <person name="Finn R."/>
            <person name="Kale V."/>
            <person name="Holt S."/>
            <person name="Cochrane G."/>
            <person name="Meng A."/>
            <person name="Brown T."/>
            <person name="Cohen L."/>
        </authorList>
    </citation>
    <scope>NUCLEOTIDE SEQUENCE</scope>
    <source>
        <strain evidence="6">FSP1.4</strain>
    </source>
</reference>
<dbReference type="InterPro" id="IPR002671">
    <property type="entry name" value="Ribosomal_eL22"/>
</dbReference>
<dbReference type="Gene3D" id="3.30.1360.210">
    <property type="match status" value="1"/>
</dbReference>
<dbReference type="PANTHER" id="PTHR10064:SF0">
    <property type="entry name" value="FI24544P1-RELATED"/>
    <property type="match status" value="1"/>
</dbReference>
<dbReference type="GO" id="GO:0003723">
    <property type="term" value="F:RNA binding"/>
    <property type="evidence" value="ECO:0007669"/>
    <property type="project" value="TreeGrafter"/>
</dbReference>
<dbReference type="PANTHER" id="PTHR10064">
    <property type="entry name" value="60S RIBOSOMAL PROTEIN L22"/>
    <property type="match status" value="1"/>
</dbReference>
<protein>
    <recommendedName>
        <fullName evidence="4">Large ribosomal subunit protein eL22</fullName>
    </recommendedName>
    <alternativeName>
        <fullName evidence="5">60S ribosomal protein L22</fullName>
    </alternativeName>
</protein>
<keyword evidence="2" id="KW-0689">Ribosomal protein</keyword>
<evidence type="ECO:0000256" key="3">
    <source>
        <dbReference type="ARBA" id="ARBA00023274"/>
    </source>
</evidence>
<dbReference type="GO" id="GO:0002181">
    <property type="term" value="P:cytoplasmic translation"/>
    <property type="evidence" value="ECO:0007669"/>
    <property type="project" value="TreeGrafter"/>
</dbReference>
<dbReference type="GO" id="GO:0003735">
    <property type="term" value="F:structural constituent of ribosome"/>
    <property type="evidence" value="ECO:0007669"/>
    <property type="project" value="InterPro"/>
</dbReference>
<proteinExistence type="inferred from homology"/>